<evidence type="ECO:0000256" key="9">
    <source>
        <dbReference type="ARBA" id="ARBA00023268"/>
    </source>
</evidence>
<dbReference type="InterPro" id="IPR036188">
    <property type="entry name" value="FAD/NAD-bd_sf"/>
</dbReference>
<evidence type="ECO:0000256" key="5">
    <source>
        <dbReference type="ARBA" id="ARBA00022691"/>
    </source>
</evidence>
<keyword evidence="3 10" id="KW-0285">Flavoprotein</keyword>
<dbReference type="EMBL" id="CP019236">
    <property type="protein sequence ID" value="APW37971.1"/>
    <property type="molecule type" value="Genomic_DNA"/>
</dbReference>
<keyword evidence="7 10" id="KW-0274">FAD</keyword>
<keyword evidence="2 10" id="KW-0489">Methyltransferase</keyword>
<evidence type="ECO:0000259" key="12">
    <source>
        <dbReference type="Pfam" id="PF05430"/>
    </source>
</evidence>
<evidence type="ECO:0000313" key="13">
    <source>
        <dbReference type="EMBL" id="APW37971.1"/>
    </source>
</evidence>
<proteinExistence type="inferred from homology"/>
<evidence type="ECO:0000259" key="11">
    <source>
        <dbReference type="Pfam" id="PF01266"/>
    </source>
</evidence>
<keyword evidence="6 10" id="KW-0819">tRNA processing</keyword>
<dbReference type="InterPro" id="IPR006076">
    <property type="entry name" value="FAD-dep_OxRdtase"/>
</dbReference>
<evidence type="ECO:0000256" key="8">
    <source>
        <dbReference type="ARBA" id="ARBA00023002"/>
    </source>
</evidence>
<sequence>MAEPIEWMADGTPYSPRFNDRYRSELGGLSQAREVFLQGCGLPEAWAGAQRWSVLETGFGLGLNFLVTWDAWRRDPVRPRILHFVSIEAWPASADDLLRSFAVHPELRPLAEQLHSRWWGLLPGWHRLVFEGGQVVLTLCIGDVQAMLREMAFEADAVYLDGFSPDVNPDIWSAHTMKAVARCCRRGTRVASWTVARSVRDGLKQAGFVVRKTAGVPPKRHNLQAVYDPHWTPKRTADPALAVEPSTCIVIGAGIAGASVAHSLARRGWRVRLLDAAEAPATGASGLPAGLVAPHVSVGDSVLSQLSRAGVRTTLQLAAPLLRAGVDWAPDGVLQRHLGNPPKLPTDATEFGRDWSAPATPEQLAEAGLPEDAAAHWHAHGGWLRPKRLVEALLSHPGIRWQGRAAVDRLEHVEAGWRVVGTEGETLATAPLVVVAAGIASSRIGATAMPLQPVRGQVACGASAAPPGAFPRWPVNGHGSFISGMPLPGGERLWVAGASFDRHQADPSVQAADTQANFERLAGLLPAVAEALAPAFETGQVQAWAGIRCASPDRLPMVGPLGPPGLWVCTAMGSRGLTMAMLCGELLAARLHGEPLPLTRKLAAALGVGRYLPSSER</sequence>
<dbReference type="RefSeq" id="WP_076199850.1">
    <property type="nucleotide sequence ID" value="NZ_CP019236.1"/>
</dbReference>
<keyword evidence="14" id="KW-1185">Reference proteome</keyword>
<keyword evidence="5 10" id="KW-0949">S-adenosyl-L-methionine</keyword>
<dbReference type="NCBIfam" id="TIGR03197">
    <property type="entry name" value="MnmC_Cterm"/>
    <property type="match status" value="1"/>
</dbReference>
<dbReference type="HAMAP" id="MF_01102">
    <property type="entry name" value="MnmC"/>
    <property type="match status" value="1"/>
</dbReference>
<dbReference type="GO" id="GO:0004808">
    <property type="term" value="F:tRNA (5-methylaminomethyl-2-thiouridylate)(34)-methyltransferase activity"/>
    <property type="evidence" value="ECO:0007669"/>
    <property type="project" value="UniProtKB-EC"/>
</dbReference>
<evidence type="ECO:0000256" key="4">
    <source>
        <dbReference type="ARBA" id="ARBA00022679"/>
    </source>
</evidence>
<dbReference type="Gene3D" id="3.30.9.10">
    <property type="entry name" value="D-Amino Acid Oxidase, subunit A, domain 2"/>
    <property type="match status" value="1"/>
</dbReference>
<evidence type="ECO:0000313" key="14">
    <source>
        <dbReference type="Proteomes" id="UP000186609"/>
    </source>
</evidence>
<dbReference type="SUPFAM" id="SSF51971">
    <property type="entry name" value="Nucleotide-binding domain"/>
    <property type="match status" value="1"/>
</dbReference>
<dbReference type="InterPro" id="IPR017610">
    <property type="entry name" value="tRNA_S-uridine_synth_MnmC_C"/>
</dbReference>
<evidence type="ECO:0000256" key="3">
    <source>
        <dbReference type="ARBA" id="ARBA00022630"/>
    </source>
</evidence>
<feature type="domain" description="MnmC-like methyltransferase" evidence="12">
    <location>
        <begin position="105"/>
        <end position="227"/>
    </location>
</feature>
<dbReference type="EC" id="2.1.1.61" evidence="10"/>
<gene>
    <name evidence="10" type="primary">mnmC</name>
    <name evidence="13" type="ORF">RD110_12850</name>
</gene>
<evidence type="ECO:0000256" key="2">
    <source>
        <dbReference type="ARBA" id="ARBA00022603"/>
    </source>
</evidence>
<comment type="similarity">
    <text evidence="10">In the N-terminal section; belongs to the methyltransferase superfamily. tRNA (mnm(5)s(2)U34)-methyltransferase family.</text>
</comment>
<dbReference type="InterPro" id="IPR008471">
    <property type="entry name" value="MnmC-like_methylTransf"/>
</dbReference>
<dbReference type="NCBIfam" id="NF033855">
    <property type="entry name" value="tRNA_MNMC2"/>
    <property type="match status" value="1"/>
</dbReference>
<comment type="catalytic activity">
    <reaction evidence="10">
        <text>5-aminomethyl-2-thiouridine(34) in tRNA + S-adenosyl-L-methionine = 5-methylaminomethyl-2-thiouridine(34) in tRNA + S-adenosyl-L-homocysteine + H(+)</text>
        <dbReference type="Rhea" id="RHEA:19569"/>
        <dbReference type="Rhea" id="RHEA-COMP:10195"/>
        <dbReference type="Rhea" id="RHEA-COMP:10197"/>
        <dbReference type="ChEBI" id="CHEBI:15378"/>
        <dbReference type="ChEBI" id="CHEBI:57856"/>
        <dbReference type="ChEBI" id="CHEBI:59789"/>
        <dbReference type="ChEBI" id="CHEBI:74454"/>
        <dbReference type="ChEBI" id="CHEBI:74455"/>
        <dbReference type="EC" id="2.1.1.61"/>
    </reaction>
</comment>
<dbReference type="Gene3D" id="3.40.50.150">
    <property type="entry name" value="Vaccinia Virus protein VP39"/>
    <property type="match status" value="1"/>
</dbReference>
<keyword evidence="9 10" id="KW-0511">Multifunctional enzyme</keyword>
<dbReference type="GO" id="GO:0005737">
    <property type="term" value="C:cytoplasm"/>
    <property type="evidence" value="ECO:0007669"/>
    <property type="project" value="UniProtKB-SubCell"/>
</dbReference>
<dbReference type="GO" id="GO:0002097">
    <property type="term" value="P:tRNA wobble base modification"/>
    <property type="evidence" value="ECO:0007669"/>
    <property type="project" value="UniProtKB-UniRule"/>
</dbReference>
<dbReference type="PANTHER" id="PTHR13847">
    <property type="entry name" value="SARCOSINE DEHYDROGENASE-RELATED"/>
    <property type="match status" value="1"/>
</dbReference>
<feature type="region of interest" description="tRNA (mnm(5)s(2)U34)-methyltransferase" evidence="10">
    <location>
        <begin position="1"/>
        <end position="228"/>
    </location>
</feature>
<keyword evidence="4 10" id="KW-0808">Transferase</keyword>
<organism evidence="13 14">
    <name type="scientific">Rhodoferax koreensis</name>
    <dbReference type="NCBI Taxonomy" id="1842727"/>
    <lineage>
        <taxon>Bacteria</taxon>
        <taxon>Pseudomonadati</taxon>
        <taxon>Pseudomonadota</taxon>
        <taxon>Betaproteobacteria</taxon>
        <taxon>Burkholderiales</taxon>
        <taxon>Comamonadaceae</taxon>
        <taxon>Rhodoferax</taxon>
    </lineage>
</organism>
<feature type="region of interest" description="FAD-dependent cmnm(5)s(2)U34 oxidoreductase" evidence="10">
    <location>
        <begin position="251"/>
        <end position="617"/>
    </location>
</feature>
<evidence type="ECO:0000256" key="6">
    <source>
        <dbReference type="ARBA" id="ARBA00022694"/>
    </source>
</evidence>
<dbReference type="InterPro" id="IPR047785">
    <property type="entry name" value="tRNA_MNMC2"/>
</dbReference>
<dbReference type="EC" id="1.5.-.-" evidence="10"/>
<dbReference type="Pfam" id="PF05430">
    <property type="entry name" value="Methyltransf_30"/>
    <property type="match status" value="1"/>
</dbReference>
<evidence type="ECO:0000256" key="10">
    <source>
        <dbReference type="HAMAP-Rule" id="MF_01102"/>
    </source>
</evidence>
<comment type="subcellular location">
    <subcellularLocation>
        <location evidence="10">Cytoplasm</location>
    </subcellularLocation>
</comment>
<dbReference type="AlphaFoldDB" id="A0A1P8JWB6"/>
<accession>A0A1P8JWB6</accession>
<dbReference type="OrthoDB" id="9786494at2"/>
<comment type="function">
    <text evidence="10">Catalyzes the last two steps in the biosynthesis of 5-methylaminomethyl-2-thiouridine (mnm(5)s(2)U) at the wobble position (U34) in tRNA. Catalyzes the FAD-dependent demodification of cmnm(5)s(2)U34 to nm(5)s(2)U34, followed by the transfer of a methyl group from S-adenosyl-L-methionine to nm(5)s(2)U34, to form mnm(5)s(2)U34.</text>
</comment>
<keyword evidence="1 10" id="KW-0963">Cytoplasm</keyword>
<feature type="domain" description="FAD dependent oxidoreductase" evidence="11">
    <location>
        <begin position="249"/>
        <end position="590"/>
    </location>
</feature>
<dbReference type="STRING" id="1842727.RD110_12850"/>
<reference evidence="13 14" key="1">
    <citation type="submission" date="2017-01" db="EMBL/GenBank/DDBJ databases">
        <authorList>
            <person name="Mah S.A."/>
            <person name="Swanson W.J."/>
            <person name="Moy G.W."/>
            <person name="Vacquier V.D."/>
        </authorList>
    </citation>
    <scope>NUCLEOTIDE SEQUENCE [LARGE SCALE GENOMIC DNA]</scope>
    <source>
        <strain evidence="13 14">DCY110</strain>
    </source>
</reference>
<dbReference type="PANTHER" id="PTHR13847:SF283">
    <property type="entry name" value="TRNA 5-METHYLAMINOMETHYL-2-THIOURIDINE BIOSYNTHESIS BIFUNCTIONAL PROTEIN MNMC"/>
    <property type="match status" value="1"/>
</dbReference>
<comment type="cofactor">
    <cofactor evidence="10">
        <name>FAD</name>
        <dbReference type="ChEBI" id="CHEBI:57692"/>
    </cofactor>
</comment>
<dbReference type="KEGG" id="rhy:RD110_12850"/>
<dbReference type="GO" id="GO:0016645">
    <property type="term" value="F:oxidoreductase activity, acting on the CH-NH group of donors"/>
    <property type="evidence" value="ECO:0007669"/>
    <property type="project" value="InterPro"/>
</dbReference>
<name>A0A1P8JWB6_9BURK</name>
<protein>
    <recommendedName>
        <fullName evidence="10">tRNA 5-methylaminomethyl-2-thiouridine biosynthesis bifunctional protein MnmC</fullName>
        <shortName evidence="10">tRNA mnm(5)s(2)U biosynthesis bifunctional protein</shortName>
    </recommendedName>
    <domain>
        <recommendedName>
            <fullName evidence="10">tRNA (mnm(5)s(2)U34)-methyltransferase</fullName>
            <ecNumber evidence="10">2.1.1.61</ecNumber>
        </recommendedName>
    </domain>
    <domain>
        <recommendedName>
            <fullName evidence="10">FAD-dependent cmnm(5)s(2)U34 oxidoreductase</fullName>
            <ecNumber evidence="10">1.5.-.-</ecNumber>
        </recommendedName>
    </domain>
</protein>
<dbReference type="Gene3D" id="3.50.50.60">
    <property type="entry name" value="FAD/NAD(P)-binding domain"/>
    <property type="match status" value="1"/>
</dbReference>
<evidence type="ECO:0000256" key="1">
    <source>
        <dbReference type="ARBA" id="ARBA00022490"/>
    </source>
</evidence>
<comment type="similarity">
    <text evidence="10">In the C-terminal section; belongs to the DAO family.</text>
</comment>
<dbReference type="InterPro" id="IPR029063">
    <property type="entry name" value="SAM-dependent_MTases_sf"/>
</dbReference>
<keyword evidence="8 10" id="KW-0560">Oxidoreductase</keyword>
<dbReference type="Proteomes" id="UP000186609">
    <property type="component" value="Chromosome"/>
</dbReference>
<dbReference type="GO" id="GO:0050660">
    <property type="term" value="F:flavin adenine dinucleotide binding"/>
    <property type="evidence" value="ECO:0007669"/>
    <property type="project" value="UniProtKB-UniRule"/>
</dbReference>
<dbReference type="InterPro" id="IPR023032">
    <property type="entry name" value="tRNA_MAMT_biosynth_bifunc_MnmC"/>
</dbReference>
<dbReference type="Pfam" id="PF01266">
    <property type="entry name" value="DAO"/>
    <property type="match status" value="1"/>
</dbReference>
<dbReference type="GO" id="GO:0032259">
    <property type="term" value="P:methylation"/>
    <property type="evidence" value="ECO:0007669"/>
    <property type="project" value="UniProtKB-KW"/>
</dbReference>
<evidence type="ECO:0000256" key="7">
    <source>
        <dbReference type="ARBA" id="ARBA00022827"/>
    </source>
</evidence>